<feature type="domain" description="UCH catalytic" evidence="9">
    <location>
        <begin position="15"/>
        <end position="248"/>
    </location>
</feature>
<evidence type="ECO:0000256" key="8">
    <source>
        <dbReference type="RuleBase" id="RU361215"/>
    </source>
</evidence>
<dbReference type="PANTHER" id="PTHR10589">
    <property type="entry name" value="UBIQUITIN CARBOXYL-TERMINAL HYDROLASE"/>
    <property type="match status" value="1"/>
</dbReference>
<dbReference type="GO" id="GO:0004843">
    <property type="term" value="F:cysteine-type deubiquitinase activity"/>
    <property type="evidence" value="ECO:0007669"/>
    <property type="project" value="UniProtKB-EC"/>
</dbReference>
<evidence type="ECO:0000256" key="3">
    <source>
        <dbReference type="ARBA" id="ARBA00022670"/>
    </source>
</evidence>
<evidence type="ECO:0000256" key="6">
    <source>
        <dbReference type="ARBA" id="ARBA00022807"/>
    </source>
</evidence>
<dbReference type="EC" id="3.4.19.12" evidence="8"/>
<keyword evidence="6 8" id="KW-0788">Thiol protease</keyword>
<dbReference type="OrthoDB" id="427186at2759"/>
<evidence type="ECO:0000256" key="7">
    <source>
        <dbReference type="PROSITE-ProRule" id="PRU01393"/>
    </source>
</evidence>
<dbReference type="KEGG" id="trr:M419DRAFT_114225"/>
<evidence type="ECO:0000313" key="10">
    <source>
        <dbReference type="EMBL" id="ETR99093.1"/>
    </source>
</evidence>
<dbReference type="EMBL" id="KI911158">
    <property type="protein sequence ID" value="ETR99093.1"/>
    <property type="molecule type" value="Genomic_DNA"/>
</dbReference>
<gene>
    <name evidence="10" type="ORF">M419DRAFT_114225</name>
</gene>
<keyword evidence="3 8" id="KW-0645">Protease</keyword>
<sequence length="252" mass="27752">MPTEGVFIRPSGQKTFIPLENNPEVFTSLVHDLGVSPELGFYDVYSLDDASLLSTVPRPVLALIFITPAEMYFAVRKQDGTTVSPEHLTYDKSGDDEPVLWFQQTIGHACGLMALLHSVANGEARQFVQKGFFLDGLLHETTPLKPVERAAALYNNEELEKKHMKAARTGTSQPPEASEENHFHFISFVKGKDGHLWELEGATDGPLDRGLMREGDDVLSEGALDMGIRKFLKVGNGNVNFSIVALAKKPAE</sequence>
<evidence type="ECO:0000256" key="1">
    <source>
        <dbReference type="ARBA" id="ARBA00000707"/>
    </source>
</evidence>
<name>A0A024S172_HYPJR</name>
<dbReference type="PANTHER" id="PTHR10589:SF17">
    <property type="entry name" value="UBIQUITIN CARBOXYL-TERMINAL HYDROLASE"/>
    <property type="match status" value="1"/>
</dbReference>
<comment type="caution">
    <text evidence="7">Lacks conserved residue(s) required for the propagation of feature annotation.</text>
</comment>
<dbReference type="Pfam" id="PF01088">
    <property type="entry name" value="Peptidase_C12"/>
    <property type="match status" value="1"/>
</dbReference>
<evidence type="ECO:0000313" key="11">
    <source>
        <dbReference type="Proteomes" id="UP000024376"/>
    </source>
</evidence>
<keyword evidence="4 8" id="KW-0833">Ubl conjugation pathway</keyword>
<dbReference type="GO" id="GO:0006511">
    <property type="term" value="P:ubiquitin-dependent protein catabolic process"/>
    <property type="evidence" value="ECO:0007669"/>
    <property type="project" value="UniProtKB-UniRule"/>
</dbReference>
<protein>
    <recommendedName>
        <fullName evidence="8">Ubiquitin carboxyl-terminal hydrolase</fullName>
        <ecNumber evidence="8">3.4.19.12</ecNumber>
    </recommendedName>
</protein>
<keyword evidence="5 8" id="KW-0378">Hydrolase</keyword>
<dbReference type="InterPro" id="IPR038765">
    <property type="entry name" value="Papain-like_cys_pep_sf"/>
</dbReference>
<evidence type="ECO:0000256" key="5">
    <source>
        <dbReference type="ARBA" id="ARBA00022801"/>
    </source>
</evidence>
<reference evidence="11" key="1">
    <citation type="journal article" date="2013" name="Ind. Biotechnol.">
        <title>Comparative genomics analysis of Trichoderma reesei strains.</title>
        <authorList>
            <person name="Koike H."/>
            <person name="Aerts A."/>
            <person name="LaButti K."/>
            <person name="Grigoriev I.V."/>
            <person name="Baker S.E."/>
        </authorList>
    </citation>
    <scope>NUCLEOTIDE SEQUENCE [LARGE SCALE GENOMIC DNA]</scope>
    <source>
        <strain evidence="11">ATCC 56765 / BCRC 32924 / NRRL 11460 / Rut C-30</strain>
    </source>
</reference>
<organism evidence="10 11">
    <name type="scientific">Hypocrea jecorina (strain ATCC 56765 / BCRC 32924 / NRRL 11460 / Rut C-30)</name>
    <name type="common">Trichoderma reesei</name>
    <dbReference type="NCBI Taxonomy" id="1344414"/>
    <lineage>
        <taxon>Eukaryota</taxon>
        <taxon>Fungi</taxon>
        <taxon>Dikarya</taxon>
        <taxon>Ascomycota</taxon>
        <taxon>Pezizomycotina</taxon>
        <taxon>Sordariomycetes</taxon>
        <taxon>Hypocreomycetidae</taxon>
        <taxon>Hypocreales</taxon>
        <taxon>Hypocreaceae</taxon>
        <taxon>Trichoderma</taxon>
    </lineage>
</organism>
<dbReference type="PROSITE" id="PS52048">
    <property type="entry name" value="UCH_DOMAIN"/>
    <property type="match status" value="1"/>
</dbReference>
<evidence type="ECO:0000259" key="9">
    <source>
        <dbReference type="PROSITE" id="PS52048"/>
    </source>
</evidence>
<evidence type="ECO:0000256" key="4">
    <source>
        <dbReference type="ARBA" id="ARBA00022786"/>
    </source>
</evidence>
<dbReference type="InterPro" id="IPR036959">
    <property type="entry name" value="Peptidase_C12_UCH_sf"/>
</dbReference>
<dbReference type="InterPro" id="IPR001578">
    <property type="entry name" value="Peptidase_C12_UCH"/>
</dbReference>
<accession>A0A024S172</accession>
<dbReference type="Proteomes" id="UP000024376">
    <property type="component" value="Unassembled WGS sequence"/>
</dbReference>
<proteinExistence type="inferred from homology"/>
<dbReference type="GO" id="GO:0016579">
    <property type="term" value="P:protein deubiquitination"/>
    <property type="evidence" value="ECO:0007669"/>
    <property type="project" value="TreeGrafter"/>
</dbReference>
<evidence type="ECO:0000256" key="2">
    <source>
        <dbReference type="ARBA" id="ARBA00009326"/>
    </source>
</evidence>
<comment type="catalytic activity">
    <reaction evidence="1 8">
        <text>Thiol-dependent hydrolysis of ester, thioester, amide, peptide and isopeptide bonds formed by the C-terminal Gly of ubiquitin (a 76-residue protein attached to proteins as an intracellular targeting signal).</text>
        <dbReference type="EC" id="3.4.19.12"/>
    </reaction>
</comment>
<dbReference type="SUPFAM" id="SSF54001">
    <property type="entry name" value="Cysteine proteinases"/>
    <property type="match status" value="1"/>
</dbReference>
<dbReference type="HOGENOM" id="CLU_054406_0_2_1"/>
<dbReference type="CDD" id="cd09616">
    <property type="entry name" value="Peptidase_C12_UCH_L1_L3"/>
    <property type="match status" value="1"/>
</dbReference>
<dbReference type="GO" id="GO:0005737">
    <property type="term" value="C:cytoplasm"/>
    <property type="evidence" value="ECO:0007669"/>
    <property type="project" value="TreeGrafter"/>
</dbReference>
<dbReference type="AlphaFoldDB" id="A0A024S172"/>
<dbReference type="Gene3D" id="3.40.532.10">
    <property type="entry name" value="Peptidase C12, ubiquitin carboxyl-terminal hydrolase"/>
    <property type="match status" value="1"/>
</dbReference>
<comment type="similarity">
    <text evidence="2 7 8">Belongs to the peptidase C12 family.</text>
</comment>
<dbReference type="PRINTS" id="PR00707">
    <property type="entry name" value="UBCTHYDRLASE"/>
</dbReference>